<evidence type="ECO:0000313" key="2">
    <source>
        <dbReference type="EMBL" id="KAF5344019.1"/>
    </source>
</evidence>
<dbReference type="AlphaFoldDB" id="A0A8H5CMI7"/>
<keyword evidence="3" id="KW-1185">Reference proteome</keyword>
<protein>
    <submittedName>
        <fullName evidence="2">Uncharacterized protein</fullName>
    </submittedName>
</protein>
<dbReference type="EMBL" id="JAACJM010000130">
    <property type="protein sequence ID" value="KAF5344019.1"/>
    <property type="molecule type" value="Genomic_DNA"/>
</dbReference>
<accession>A0A8H5CMI7</accession>
<dbReference type="InterPro" id="IPR032675">
    <property type="entry name" value="LRR_dom_sf"/>
</dbReference>
<dbReference type="Proteomes" id="UP000559256">
    <property type="component" value="Unassembled WGS sequence"/>
</dbReference>
<feature type="region of interest" description="Disordered" evidence="1">
    <location>
        <begin position="413"/>
        <end position="432"/>
    </location>
</feature>
<sequence>MEIFEWHCTQHSLSVTVFRNEKTERYDDYRVFTPALDISQTCALWRNIAISMPALWSNMVVDLNCGRDLLVDVVALYLSRSSPALLELWIRAQDGLYYADYMKESGQSIFAALVKDSHRWKIVDFDMSILAFRDFHHSMTGTGCVNLEELRFPSNTDVDSLEEEVDLFCRILGRTPILQSAQFRGPWAERFIEEDQLPFEVLLDLDIKGWAVNLTQLRDLLDCCENLENLYVIPDYDLIPIIPPPQLNHISHCPNLVELLVDVGHRLGSDSACRGIIAAAYFFRILRAPSLGILSIEGKNDNNEEQSVCFNSLKGFLQVSKCQLETLDLIGDLLDTDMVLELLELLPALEELEISEGRDRFRLLKALQVSQAQAVNQAPTRKCLLPKLATISFAITLEYEDLGTGGQPVPFSLARSDPGDEEKVPTGMDGGGFTEDAPDDQIYAMLCSRRNSPDASVRNLDHFKFSVRRGMAPSTQSVVQWLDGFRRTTEPRLRALAREGLQLELDIQM</sequence>
<reference evidence="2 3" key="1">
    <citation type="journal article" date="2020" name="ISME J.">
        <title>Uncovering the hidden diversity of litter-decomposition mechanisms in mushroom-forming fungi.</title>
        <authorList>
            <person name="Floudas D."/>
            <person name="Bentzer J."/>
            <person name="Ahren D."/>
            <person name="Johansson T."/>
            <person name="Persson P."/>
            <person name="Tunlid A."/>
        </authorList>
    </citation>
    <scope>NUCLEOTIDE SEQUENCE [LARGE SCALE GENOMIC DNA]</scope>
    <source>
        <strain evidence="2 3">CBS 291.85</strain>
    </source>
</reference>
<comment type="caution">
    <text evidence="2">The sequence shown here is derived from an EMBL/GenBank/DDBJ whole genome shotgun (WGS) entry which is preliminary data.</text>
</comment>
<evidence type="ECO:0000313" key="3">
    <source>
        <dbReference type="Proteomes" id="UP000559256"/>
    </source>
</evidence>
<evidence type="ECO:0000256" key="1">
    <source>
        <dbReference type="SAM" id="MobiDB-lite"/>
    </source>
</evidence>
<dbReference type="SUPFAM" id="SSF52047">
    <property type="entry name" value="RNI-like"/>
    <property type="match status" value="1"/>
</dbReference>
<gene>
    <name evidence="2" type="ORF">D9758_012899</name>
</gene>
<proteinExistence type="predicted"/>
<name>A0A8H5CMI7_9AGAR</name>
<dbReference type="Gene3D" id="3.80.10.10">
    <property type="entry name" value="Ribonuclease Inhibitor"/>
    <property type="match status" value="1"/>
</dbReference>
<organism evidence="2 3">
    <name type="scientific">Tetrapyrgos nigripes</name>
    <dbReference type="NCBI Taxonomy" id="182062"/>
    <lineage>
        <taxon>Eukaryota</taxon>
        <taxon>Fungi</taxon>
        <taxon>Dikarya</taxon>
        <taxon>Basidiomycota</taxon>
        <taxon>Agaricomycotina</taxon>
        <taxon>Agaricomycetes</taxon>
        <taxon>Agaricomycetidae</taxon>
        <taxon>Agaricales</taxon>
        <taxon>Marasmiineae</taxon>
        <taxon>Marasmiaceae</taxon>
        <taxon>Tetrapyrgos</taxon>
    </lineage>
</organism>
<dbReference type="OrthoDB" id="2269034at2759"/>